<dbReference type="InterPro" id="IPR019405">
    <property type="entry name" value="Lactonase_7-beta_prop"/>
</dbReference>
<dbReference type="RefSeq" id="WP_160161824.1">
    <property type="nucleotide sequence ID" value="NZ_BIFH01000053.1"/>
</dbReference>
<proteinExistence type="predicted"/>
<dbReference type="SUPFAM" id="SSF50956">
    <property type="entry name" value="Thermostable phytase (3-phytase)"/>
    <property type="match status" value="1"/>
</dbReference>
<dbReference type="OrthoDB" id="4649568at2"/>
<dbReference type="Proteomes" id="UP000286931">
    <property type="component" value="Unassembled WGS sequence"/>
</dbReference>
<keyword evidence="2" id="KW-1185">Reference proteome</keyword>
<dbReference type="AlphaFoldDB" id="A0A401Z4M3"/>
<name>A0A401Z4M3_9ACTN</name>
<organism evidence="1 2">
    <name type="scientific">Embleya hyalina</name>
    <dbReference type="NCBI Taxonomy" id="516124"/>
    <lineage>
        <taxon>Bacteria</taxon>
        <taxon>Bacillati</taxon>
        <taxon>Actinomycetota</taxon>
        <taxon>Actinomycetes</taxon>
        <taxon>Kitasatosporales</taxon>
        <taxon>Streptomycetaceae</taxon>
        <taxon>Embleya</taxon>
    </lineage>
</organism>
<dbReference type="Pfam" id="PF10282">
    <property type="entry name" value="Lactonase"/>
    <property type="match status" value="1"/>
</dbReference>
<protein>
    <submittedName>
        <fullName evidence="1">Uncharacterized protein</fullName>
    </submittedName>
</protein>
<dbReference type="Gene3D" id="2.130.10.10">
    <property type="entry name" value="YVTN repeat-like/Quinoprotein amine dehydrogenase"/>
    <property type="match status" value="1"/>
</dbReference>
<comment type="caution">
    <text evidence="1">The sequence shown here is derived from an EMBL/GenBank/DDBJ whole genome shotgun (WGS) entry which is preliminary data.</text>
</comment>
<sequence>MAGPRIICTLDKAPRRQGEADYRRRRDTLALTDLSDSPGTPHGLYLGDHGHDPAFLAGAVTDGAYRVYVTCTGSAVVLAVRVDPNDGEPDVQTTVPVGANPAAVALSPRGDLLAVAEPDSRAVHFLSVDPTTGSMSVREPPLDIGCGARHLVFASAGPPDLVLAAAAPGDRRIVLITIDPANPQASLHTTTTVDIPGHEGPAWLGFDPEATAITALCPKPDFTDGVTAWLSVGPERPAAAGPPYTISPVGLDVRTSLPGQAPAVVLTLGPPLPERHPT</sequence>
<evidence type="ECO:0000313" key="2">
    <source>
        <dbReference type="Proteomes" id="UP000286931"/>
    </source>
</evidence>
<evidence type="ECO:0000313" key="1">
    <source>
        <dbReference type="EMBL" id="GCE01799.1"/>
    </source>
</evidence>
<gene>
    <name evidence="1" type="ORF">EHYA_09573</name>
</gene>
<dbReference type="InterPro" id="IPR015943">
    <property type="entry name" value="WD40/YVTN_repeat-like_dom_sf"/>
</dbReference>
<accession>A0A401Z4M3</accession>
<reference evidence="1 2" key="1">
    <citation type="submission" date="2018-12" db="EMBL/GenBank/DDBJ databases">
        <title>Draft genome sequence of Embleya hyalina NBRC 13850T.</title>
        <authorList>
            <person name="Komaki H."/>
            <person name="Hosoyama A."/>
            <person name="Kimura A."/>
            <person name="Ichikawa N."/>
            <person name="Tamura T."/>
        </authorList>
    </citation>
    <scope>NUCLEOTIDE SEQUENCE [LARGE SCALE GENOMIC DNA]</scope>
    <source>
        <strain evidence="1 2">NBRC 13850</strain>
    </source>
</reference>
<dbReference type="EMBL" id="BIFH01000053">
    <property type="protein sequence ID" value="GCE01799.1"/>
    <property type="molecule type" value="Genomic_DNA"/>
</dbReference>